<dbReference type="GO" id="GO:0046486">
    <property type="term" value="P:glycerolipid metabolic process"/>
    <property type="evidence" value="ECO:0007669"/>
    <property type="project" value="UniProtKB-ARBA"/>
</dbReference>
<dbReference type="PANTHER" id="PTHR24185">
    <property type="entry name" value="CALCIUM-INDEPENDENT PHOSPHOLIPASE A2-GAMMA"/>
    <property type="match status" value="1"/>
</dbReference>
<accession>A0A438MZ31</accession>
<protein>
    <recommendedName>
        <fullName evidence="5">PNPLA domain-containing protein</fullName>
    </recommendedName>
</protein>
<dbReference type="GO" id="GO:0047499">
    <property type="term" value="F:calcium-independent phospholipase A2 activity"/>
    <property type="evidence" value="ECO:0007669"/>
    <property type="project" value="TreeGrafter"/>
</dbReference>
<evidence type="ECO:0000256" key="2">
    <source>
        <dbReference type="ARBA" id="ARBA00022963"/>
    </source>
</evidence>
<gene>
    <name evidence="6" type="ORF">B0A52_08708</name>
</gene>
<dbReference type="OrthoDB" id="1658288at2759"/>
<dbReference type="VEuPathDB" id="FungiDB:PV10_07605"/>
<proteinExistence type="predicted"/>
<dbReference type="GO" id="GO:0016020">
    <property type="term" value="C:membrane"/>
    <property type="evidence" value="ECO:0007669"/>
    <property type="project" value="TreeGrafter"/>
</dbReference>
<dbReference type="GO" id="GO:0019369">
    <property type="term" value="P:arachidonate metabolic process"/>
    <property type="evidence" value="ECO:0007669"/>
    <property type="project" value="TreeGrafter"/>
</dbReference>
<keyword evidence="2 4" id="KW-0442">Lipid degradation</keyword>
<dbReference type="EMBL" id="NAJM01000040">
    <property type="protein sequence ID" value="RVX68200.1"/>
    <property type="molecule type" value="Genomic_DNA"/>
</dbReference>
<feature type="short sequence motif" description="DGA/G" evidence="4">
    <location>
        <begin position="252"/>
        <end position="254"/>
    </location>
</feature>
<evidence type="ECO:0000256" key="3">
    <source>
        <dbReference type="ARBA" id="ARBA00023098"/>
    </source>
</evidence>
<dbReference type="Pfam" id="PF01734">
    <property type="entry name" value="Patatin"/>
    <property type="match status" value="1"/>
</dbReference>
<feature type="short sequence motif" description="GXGXXG" evidence="4">
    <location>
        <begin position="26"/>
        <end position="31"/>
    </location>
</feature>
<evidence type="ECO:0000313" key="7">
    <source>
        <dbReference type="Proteomes" id="UP000288859"/>
    </source>
</evidence>
<evidence type="ECO:0000256" key="4">
    <source>
        <dbReference type="PROSITE-ProRule" id="PRU01161"/>
    </source>
</evidence>
<dbReference type="InterPro" id="IPR002641">
    <property type="entry name" value="PNPLA_dom"/>
</dbReference>
<dbReference type="Proteomes" id="UP000288859">
    <property type="component" value="Unassembled WGS sequence"/>
</dbReference>
<dbReference type="PROSITE" id="PS51635">
    <property type="entry name" value="PNPLA"/>
    <property type="match status" value="1"/>
</dbReference>
<dbReference type="AlphaFoldDB" id="A0A438MZ31"/>
<feature type="active site" description="Nucleophile" evidence="4">
    <location>
        <position position="71"/>
    </location>
</feature>
<feature type="active site" description="Proton acceptor" evidence="4">
    <location>
        <position position="252"/>
    </location>
</feature>
<dbReference type="PANTHER" id="PTHR24185:SF1">
    <property type="entry name" value="CALCIUM-INDEPENDENT PHOSPHOLIPASE A2-GAMMA"/>
    <property type="match status" value="1"/>
</dbReference>
<reference evidence="6 7" key="1">
    <citation type="submission" date="2017-03" db="EMBL/GenBank/DDBJ databases">
        <title>Genomes of endolithic fungi from Antarctica.</title>
        <authorList>
            <person name="Coleine C."/>
            <person name="Masonjones S."/>
            <person name="Stajich J.E."/>
        </authorList>
    </citation>
    <scope>NUCLEOTIDE SEQUENCE [LARGE SCALE GENOMIC DNA]</scope>
    <source>
        <strain evidence="6 7">CCFEE 6314</strain>
    </source>
</reference>
<comment type="caution">
    <text evidence="6">The sequence shown here is derived from an EMBL/GenBank/DDBJ whole genome shotgun (WGS) entry which is preliminary data.</text>
</comment>
<feature type="domain" description="PNPLA" evidence="5">
    <location>
        <begin position="22"/>
        <end position="265"/>
    </location>
</feature>
<dbReference type="InterPro" id="IPR016035">
    <property type="entry name" value="Acyl_Trfase/lysoPLipase"/>
</dbReference>
<dbReference type="GO" id="GO:0016042">
    <property type="term" value="P:lipid catabolic process"/>
    <property type="evidence" value="ECO:0007669"/>
    <property type="project" value="UniProtKB-UniRule"/>
</dbReference>
<sequence length="397" mass="43628">MAPGSSTVSQRIIAPVGAKRLLCLDGGGVRGISSLMILDAIMKEVARIEDQPKDCPTPLPHEYFDLAGGTSTGGLAALMMFRLKLSTATTMGHYDNMSRKIFSPSLGPLNLDSFGRLGFWAGKGILNLKAFLLPARFSAVPLERAIREVVGDTVKINAEQVNTLTLIEQSEGPKMLMCSTLADKGETILFRSYEPPADVIPTTRDVRDADFSDITIIEAARATSAAPTYLPEMVITRAVPPKPEPVSFRFWDGGLLNNNPIDQVWDARLDLASDITETPVVSCVVSIGTSWSDPKPKQGWIFGRFVNTLSETVSFATNTEAKHRDFERRNKRRNVRLPENERTAYFRFNAPTGNQVFGLDDWQSMPKLKDLTAQYLADPDTKAKITECAQVLARSGS</sequence>
<dbReference type="Gene3D" id="3.40.1090.10">
    <property type="entry name" value="Cytosolic phospholipase A2 catalytic domain"/>
    <property type="match status" value="1"/>
</dbReference>
<organism evidence="6 7">
    <name type="scientific">Exophiala mesophila</name>
    <name type="common">Black yeast-like fungus</name>
    <dbReference type="NCBI Taxonomy" id="212818"/>
    <lineage>
        <taxon>Eukaryota</taxon>
        <taxon>Fungi</taxon>
        <taxon>Dikarya</taxon>
        <taxon>Ascomycota</taxon>
        <taxon>Pezizomycotina</taxon>
        <taxon>Eurotiomycetes</taxon>
        <taxon>Chaetothyriomycetidae</taxon>
        <taxon>Chaetothyriales</taxon>
        <taxon>Herpotrichiellaceae</taxon>
        <taxon>Exophiala</taxon>
    </lineage>
</organism>
<feature type="short sequence motif" description="GXSXG" evidence="4">
    <location>
        <begin position="69"/>
        <end position="73"/>
    </location>
</feature>
<keyword evidence="1 4" id="KW-0378">Hydrolase</keyword>
<dbReference type="SUPFAM" id="SSF52151">
    <property type="entry name" value="FabD/lysophospholipase-like"/>
    <property type="match status" value="1"/>
</dbReference>
<evidence type="ECO:0000313" key="6">
    <source>
        <dbReference type="EMBL" id="RVX68200.1"/>
    </source>
</evidence>
<keyword evidence="3 4" id="KW-0443">Lipid metabolism</keyword>
<evidence type="ECO:0000259" key="5">
    <source>
        <dbReference type="PROSITE" id="PS51635"/>
    </source>
</evidence>
<evidence type="ECO:0000256" key="1">
    <source>
        <dbReference type="ARBA" id="ARBA00022801"/>
    </source>
</evidence>
<name>A0A438MZ31_EXOME</name>